<evidence type="ECO:0000256" key="2">
    <source>
        <dbReference type="ARBA" id="ARBA00009295"/>
    </source>
</evidence>
<dbReference type="Pfam" id="PF00487">
    <property type="entry name" value="FA_desaturase"/>
    <property type="match status" value="1"/>
</dbReference>
<comment type="subcellular location">
    <subcellularLocation>
        <location evidence="1">Membrane</location>
        <topology evidence="1">Multi-pass membrane protein</topology>
    </subcellularLocation>
</comment>
<evidence type="ECO:0000256" key="9">
    <source>
        <dbReference type="ARBA" id="ARBA00023098"/>
    </source>
</evidence>
<keyword evidence="10 13" id="KW-0472">Membrane</keyword>
<evidence type="ECO:0000256" key="6">
    <source>
        <dbReference type="ARBA" id="ARBA00022989"/>
    </source>
</evidence>
<dbReference type="AlphaFoldDB" id="A0A1A9VKP1"/>
<keyword evidence="9" id="KW-0443">Lipid metabolism</keyword>
<keyword evidence="4 12" id="KW-0812">Transmembrane</keyword>
<dbReference type="GO" id="GO:0004768">
    <property type="term" value="F:stearoyl-CoA 9-desaturase activity"/>
    <property type="evidence" value="ECO:0007669"/>
    <property type="project" value="TreeGrafter"/>
</dbReference>
<evidence type="ECO:0000256" key="12">
    <source>
        <dbReference type="RuleBase" id="RU000581"/>
    </source>
</evidence>
<evidence type="ECO:0000256" key="3">
    <source>
        <dbReference type="ARBA" id="ARBA00022516"/>
    </source>
</evidence>
<feature type="transmembrane region" description="Helical" evidence="13">
    <location>
        <begin position="102"/>
        <end position="124"/>
    </location>
</feature>
<dbReference type="PRINTS" id="PR00075">
    <property type="entry name" value="FACDDSATRASE"/>
</dbReference>
<keyword evidence="11 12" id="KW-0275">Fatty acid biosynthesis</keyword>
<dbReference type="InterPro" id="IPR015876">
    <property type="entry name" value="Acyl-CoA_DS"/>
</dbReference>
<feature type="domain" description="Fatty acid desaturase" evidence="14">
    <location>
        <begin position="105"/>
        <end position="335"/>
    </location>
</feature>
<keyword evidence="8" id="KW-0408">Iron</keyword>
<evidence type="ECO:0000313" key="15">
    <source>
        <dbReference type="EnsemblMetazoa" id="GAUT039897-PA"/>
    </source>
</evidence>
<evidence type="ECO:0000256" key="4">
    <source>
        <dbReference type="ARBA" id="ARBA00022692"/>
    </source>
</evidence>
<accession>A0A1A9VKP1</accession>
<organism evidence="15 16">
    <name type="scientific">Glossina austeni</name>
    <name type="common">Savannah tsetse fly</name>
    <dbReference type="NCBI Taxonomy" id="7395"/>
    <lineage>
        <taxon>Eukaryota</taxon>
        <taxon>Metazoa</taxon>
        <taxon>Ecdysozoa</taxon>
        <taxon>Arthropoda</taxon>
        <taxon>Hexapoda</taxon>
        <taxon>Insecta</taxon>
        <taxon>Pterygota</taxon>
        <taxon>Neoptera</taxon>
        <taxon>Endopterygota</taxon>
        <taxon>Diptera</taxon>
        <taxon>Brachycera</taxon>
        <taxon>Muscomorpha</taxon>
        <taxon>Hippoboscoidea</taxon>
        <taxon>Glossinidae</taxon>
        <taxon>Glossina</taxon>
    </lineage>
</organism>
<name>A0A1A9VKP1_GLOAU</name>
<dbReference type="EnsemblMetazoa" id="GAUT039897-RA">
    <property type="protein sequence ID" value="GAUT039897-PA"/>
    <property type="gene ID" value="GAUT039897"/>
</dbReference>
<dbReference type="InterPro" id="IPR005804">
    <property type="entry name" value="FA_desaturase_dom"/>
</dbReference>
<comment type="cofactor">
    <cofactor evidence="12">
        <name>Fe(2+)</name>
        <dbReference type="ChEBI" id="CHEBI:29033"/>
    </cofactor>
</comment>
<keyword evidence="16" id="KW-1185">Reference proteome</keyword>
<sequence>MAPNVVGSTFILAETALTDTNNNNKITTSPSTPSNDLLTPSVNSKRCELSSDEISTRDKDHLKKPYKVEIVWRNVIAFIILHTGAFYGLYLVFAELAILEFLFGYSLIFIGGIGITGGAHRLWAHRSYKAKLPLRIMLMVFDTLAFQDSIYVWARDHRVHHKFTDTNADPYSSRRGFFFSHMGWLMCRKHPDVVEKGKLIDLSDLEADPVIRFQRKYFVMLMPLFCFVLPAIIPYLAWGAPLMRSFFICSVLRYTISLHGTWTVNSIAHMYGTKPYDKNISPVESKLVSIVALGEGWHNYHHIFPWDYKAAELGRYPNVTVHILNLFAKIGQAYDMKTVSREMILRRTKRTGDGSYPFLVKDLNNNEPEMTEVPADMLSRLDHEKEKVFIWGWDDKDISEDDRNLVHILDKKDM</sequence>
<protein>
    <recommendedName>
        <fullName evidence="14">Fatty acid desaturase domain-containing protein</fullName>
    </recommendedName>
</protein>
<keyword evidence="3 12" id="KW-0444">Lipid biosynthesis</keyword>
<feature type="transmembrane region" description="Helical" evidence="13">
    <location>
        <begin position="217"/>
        <end position="238"/>
    </location>
</feature>
<keyword evidence="7 12" id="KW-0560">Oxidoreductase</keyword>
<dbReference type="Proteomes" id="UP000078200">
    <property type="component" value="Unassembled WGS sequence"/>
</dbReference>
<evidence type="ECO:0000259" key="14">
    <source>
        <dbReference type="Pfam" id="PF00487"/>
    </source>
</evidence>
<dbReference type="STRING" id="7395.A0A1A9VKP1"/>
<evidence type="ECO:0000256" key="5">
    <source>
        <dbReference type="ARBA" id="ARBA00022832"/>
    </source>
</evidence>
<proteinExistence type="inferred from homology"/>
<keyword evidence="5" id="KW-0276">Fatty acid metabolism</keyword>
<comment type="similarity">
    <text evidence="2 12">Belongs to the fatty acid desaturase type 1 family.</text>
</comment>
<feature type="transmembrane region" description="Helical" evidence="13">
    <location>
        <begin position="70"/>
        <end position="90"/>
    </location>
</feature>
<dbReference type="PANTHER" id="PTHR11351">
    <property type="entry name" value="ACYL-COA DESATURASE"/>
    <property type="match status" value="1"/>
</dbReference>
<dbReference type="VEuPathDB" id="VectorBase:GAUT039897"/>
<evidence type="ECO:0000313" key="16">
    <source>
        <dbReference type="Proteomes" id="UP000078200"/>
    </source>
</evidence>
<dbReference type="GO" id="GO:0005506">
    <property type="term" value="F:iron ion binding"/>
    <property type="evidence" value="ECO:0007669"/>
    <property type="project" value="TreeGrafter"/>
</dbReference>
<dbReference type="GO" id="GO:0005789">
    <property type="term" value="C:endoplasmic reticulum membrane"/>
    <property type="evidence" value="ECO:0007669"/>
    <property type="project" value="TreeGrafter"/>
</dbReference>
<comment type="domain">
    <text evidence="12">The histidine box domains are involved in binding the catalytic metal ions.</text>
</comment>
<reference evidence="15" key="1">
    <citation type="submission" date="2020-05" db="UniProtKB">
        <authorList>
            <consortium name="EnsemblMetazoa"/>
        </authorList>
    </citation>
    <scope>IDENTIFICATION</scope>
    <source>
        <strain evidence="15">TTRI</strain>
    </source>
</reference>
<evidence type="ECO:0000256" key="1">
    <source>
        <dbReference type="ARBA" id="ARBA00004141"/>
    </source>
</evidence>
<dbReference type="PANTHER" id="PTHR11351:SF98">
    <property type="entry name" value="RE43130P"/>
    <property type="match status" value="1"/>
</dbReference>
<evidence type="ECO:0000256" key="7">
    <source>
        <dbReference type="ARBA" id="ARBA00023002"/>
    </source>
</evidence>
<keyword evidence="6 13" id="KW-1133">Transmembrane helix</keyword>
<dbReference type="GO" id="GO:0006636">
    <property type="term" value="P:unsaturated fatty acid biosynthetic process"/>
    <property type="evidence" value="ECO:0007669"/>
    <property type="project" value="TreeGrafter"/>
</dbReference>
<evidence type="ECO:0000256" key="8">
    <source>
        <dbReference type="ARBA" id="ARBA00023004"/>
    </source>
</evidence>
<evidence type="ECO:0000256" key="13">
    <source>
        <dbReference type="SAM" id="Phobius"/>
    </source>
</evidence>
<evidence type="ECO:0000256" key="11">
    <source>
        <dbReference type="ARBA" id="ARBA00023160"/>
    </source>
</evidence>
<dbReference type="CDD" id="cd03505">
    <property type="entry name" value="Delta9-FADS-like"/>
    <property type="match status" value="1"/>
</dbReference>
<evidence type="ECO:0000256" key="10">
    <source>
        <dbReference type="ARBA" id="ARBA00023136"/>
    </source>
</evidence>